<keyword evidence="6" id="KW-1185">Reference proteome</keyword>
<keyword evidence="3" id="KW-0732">Signal</keyword>
<evidence type="ECO:0000256" key="3">
    <source>
        <dbReference type="SAM" id="SignalP"/>
    </source>
</evidence>
<keyword evidence="2" id="KW-0325">Glycoprotein</keyword>
<dbReference type="Proteomes" id="UP000284706">
    <property type="component" value="Unassembled WGS sequence"/>
</dbReference>
<comment type="caution">
    <text evidence="5">The sequence shown here is derived from an EMBL/GenBank/DDBJ whole genome shotgun (WGS) entry which is preliminary data.</text>
</comment>
<name>A0A409YIE6_9AGAR</name>
<dbReference type="InterPro" id="IPR041805">
    <property type="entry name" value="ASMase/PPN1_MPP"/>
</dbReference>
<reference evidence="5 6" key="1">
    <citation type="journal article" date="2018" name="Evol. Lett.">
        <title>Horizontal gene cluster transfer increased hallucinogenic mushroom diversity.</title>
        <authorList>
            <person name="Reynolds H.T."/>
            <person name="Vijayakumar V."/>
            <person name="Gluck-Thaler E."/>
            <person name="Korotkin H.B."/>
            <person name="Matheny P.B."/>
            <person name="Slot J.C."/>
        </authorList>
    </citation>
    <scope>NUCLEOTIDE SEQUENCE [LARGE SCALE GENOMIC DNA]</scope>
    <source>
        <strain evidence="5 6">SRW20</strain>
    </source>
</reference>
<proteinExistence type="predicted"/>
<dbReference type="InterPro" id="IPR004843">
    <property type="entry name" value="Calcineurin-like_PHP"/>
</dbReference>
<feature type="signal peptide" evidence="3">
    <location>
        <begin position="1"/>
        <end position="23"/>
    </location>
</feature>
<dbReference type="Pfam" id="PF00149">
    <property type="entry name" value="Metallophos"/>
    <property type="match status" value="1"/>
</dbReference>
<dbReference type="CDD" id="cd00842">
    <property type="entry name" value="MPP_ASMase"/>
    <property type="match status" value="1"/>
</dbReference>
<evidence type="ECO:0000313" key="5">
    <source>
        <dbReference type="EMBL" id="PPR02801.1"/>
    </source>
</evidence>
<feature type="chain" id="PRO_5019559633" description="Calcineurin-like phosphoesterase domain-containing protein" evidence="3">
    <location>
        <begin position="24"/>
        <end position="792"/>
    </location>
</feature>
<accession>A0A409YIE6</accession>
<dbReference type="AlphaFoldDB" id="A0A409YIE6"/>
<evidence type="ECO:0000256" key="1">
    <source>
        <dbReference type="ARBA" id="ARBA00022801"/>
    </source>
</evidence>
<protein>
    <recommendedName>
        <fullName evidence="4">Calcineurin-like phosphoesterase domain-containing protein</fullName>
    </recommendedName>
</protein>
<sequence length="792" mass="86410">MFRLGALLAILAALPAQPQPAVSQTDPAAVRPRPSTSTTTAFFATPPASLGVPADFTAGPFFATDFLRAFRTGFGPSQTSVEPQPLITDPVAGTVFPLDLTNPKTIPTQNVNDPVILPPSFLVNSPTSQLPLTNLSTPGSIALRQEAFKEITEILNNTMKIFSSTCQQCISSLIVLKHIALTAPWEVPPLLIQICHFVDFDAFGSCEAEFMANSDGQISTQLLANADVTGQDGQWICARDVVGLRKSCPQPPPNNLTEILSDWFAKPKPANAVAPPPSRKPNLRVVHISDFHIDPRLRLTLSQSDRFIFLLQVIPLVQKRTAPTSYAAVRVSQGLSILSSRYLQLKCFSFSSTGKLLLPAPRFGAYECDTPWNLANAVMHAIGPLTGTATGQNNGGEGKQNTFTIFTGDLTSHDNDNQLSRSYVEYVESAVYSIFKAYLAGPVYAVLGNHDTWPQAFDAPHSIQPETLANQFQWNYDHVSELWKTEGWISADVAKVSKANYAGYSTITPFGLKIITLNTDFWYDDNYINTTNPDASGMLRFLTDELQHAEDAGQRVWILGHVLPGAHSYLLASLNLADSLPFPTGWDGTSALPNGPNLFYQIVDRFSPHVIANIFMGHIHDEVRYIYYADNATIIDNTTALTTTWVGGSVTPLSGLNSGFSMYEVDPVTFDVMEAYTWFADVNDFDTLDHQTKVGAATRETYGGGIDWPATAPLMRLASMLVTYIDSRSDLSPGMNTSATLVDTFTKNQGRQSALTELCTSDTCRRAKVCYLQSGSPPIAARCSRGFGSVQE</sequence>
<dbReference type="InParanoid" id="A0A409YIE6"/>
<evidence type="ECO:0000313" key="6">
    <source>
        <dbReference type="Proteomes" id="UP000284706"/>
    </source>
</evidence>
<dbReference type="InterPro" id="IPR029052">
    <property type="entry name" value="Metallo-depent_PP-like"/>
</dbReference>
<dbReference type="GO" id="GO:0008081">
    <property type="term" value="F:phosphoric diester hydrolase activity"/>
    <property type="evidence" value="ECO:0007669"/>
    <property type="project" value="TreeGrafter"/>
</dbReference>
<keyword evidence="1" id="KW-0378">Hydrolase</keyword>
<feature type="domain" description="Calcineurin-like phosphoesterase" evidence="4">
    <location>
        <begin position="284"/>
        <end position="620"/>
    </location>
</feature>
<dbReference type="SUPFAM" id="SSF56300">
    <property type="entry name" value="Metallo-dependent phosphatases"/>
    <property type="match status" value="1"/>
</dbReference>
<evidence type="ECO:0000256" key="2">
    <source>
        <dbReference type="ARBA" id="ARBA00023180"/>
    </source>
</evidence>
<dbReference type="GO" id="GO:0005615">
    <property type="term" value="C:extracellular space"/>
    <property type="evidence" value="ECO:0007669"/>
    <property type="project" value="TreeGrafter"/>
</dbReference>
<dbReference type="PANTHER" id="PTHR10340:SF27">
    <property type="entry name" value="ACL091CP"/>
    <property type="match status" value="1"/>
</dbReference>
<dbReference type="Gene3D" id="3.60.21.10">
    <property type="match status" value="1"/>
</dbReference>
<organism evidence="5 6">
    <name type="scientific">Gymnopilus dilepis</name>
    <dbReference type="NCBI Taxonomy" id="231916"/>
    <lineage>
        <taxon>Eukaryota</taxon>
        <taxon>Fungi</taxon>
        <taxon>Dikarya</taxon>
        <taxon>Basidiomycota</taxon>
        <taxon>Agaricomycotina</taxon>
        <taxon>Agaricomycetes</taxon>
        <taxon>Agaricomycetidae</taxon>
        <taxon>Agaricales</taxon>
        <taxon>Agaricineae</taxon>
        <taxon>Hymenogastraceae</taxon>
        <taxon>Gymnopilus</taxon>
    </lineage>
</organism>
<dbReference type="STRING" id="231916.A0A409YIE6"/>
<dbReference type="PANTHER" id="PTHR10340">
    <property type="entry name" value="SPHINGOMYELIN PHOSPHODIESTERASE"/>
    <property type="match status" value="1"/>
</dbReference>
<dbReference type="OrthoDB" id="282973at2759"/>
<evidence type="ECO:0000259" key="4">
    <source>
        <dbReference type="Pfam" id="PF00149"/>
    </source>
</evidence>
<gene>
    <name evidence="5" type="ORF">CVT26_009587</name>
</gene>
<dbReference type="EMBL" id="NHYE01000816">
    <property type="protein sequence ID" value="PPR02801.1"/>
    <property type="molecule type" value="Genomic_DNA"/>
</dbReference>